<dbReference type="Pfam" id="PF00431">
    <property type="entry name" value="CUB"/>
    <property type="match status" value="1"/>
</dbReference>
<dbReference type="CTD" id="26577"/>
<dbReference type="CDD" id="cd00041">
    <property type="entry name" value="CUB"/>
    <property type="match status" value="1"/>
</dbReference>
<proteinExistence type="predicted"/>
<keyword evidence="6" id="KW-0325">Glycoprotein</keyword>
<keyword evidence="5" id="KW-1015">Disulfide bond</keyword>
<dbReference type="RefSeq" id="XP_029337842.1">
    <property type="nucleotide sequence ID" value="XM_029481982.1"/>
</dbReference>
<dbReference type="InterPro" id="IPR000859">
    <property type="entry name" value="CUB_dom"/>
</dbReference>
<dbReference type="AlphaFoldDB" id="A0A6P7RAU6"/>
<dbReference type="InterPro" id="IPR008993">
    <property type="entry name" value="TIMP-like_OB-fold"/>
</dbReference>
<organism evidence="10 11">
    <name type="scientific">Mus caroli</name>
    <name type="common">Ryukyu mouse</name>
    <name type="synonym">Ricefield mouse</name>
    <dbReference type="NCBI Taxonomy" id="10089"/>
    <lineage>
        <taxon>Eukaryota</taxon>
        <taxon>Metazoa</taxon>
        <taxon>Chordata</taxon>
        <taxon>Craniata</taxon>
        <taxon>Vertebrata</taxon>
        <taxon>Euteleostomi</taxon>
        <taxon>Mammalia</taxon>
        <taxon>Eutheria</taxon>
        <taxon>Euarchontoglires</taxon>
        <taxon>Glires</taxon>
        <taxon>Rodentia</taxon>
        <taxon>Myomorpha</taxon>
        <taxon>Muroidea</taxon>
        <taxon>Muridae</taxon>
        <taxon>Murinae</taxon>
        <taxon>Mus</taxon>
        <taxon>Mus</taxon>
    </lineage>
</organism>
<dbReference type="PANTHER" id="PTHR24251">
    <property type="entry name" value="OVOCHYMASE-RELATED"/>
    <property type="match status" value="1"/>
</dbReference>
<dbReference type="KEGG" id="mcal:110302414"/>
<dbReference type="SMART" id="SM00042">
    <property type="entry name" value="CUB"/>
    <property type="match status" value="1"/>
</dbReference>
<dbReference type="SUPFAM" id="SSF50242">
    <property type="entry name" value="TIMP-like"/>
    <property type="match status" value="1"/>
</dbReference>
<evidence type="ECO:0000256" key="4">
    <source>
        <dbReference type="ARBA" id="ARBA00022737"/>
    </source>
</evidence>
<evidence type="ECO:0000259" key="8">
    <source>
        <dbReference type="PROSITE" id="PS01180"/>
    </source>
</evidence>
<dbReference type="FunFam" id="2.40.50.120:FF:000015">
    <property type="entry name" value="Procollagen C-endopeptidase enhancer 2"/>
    <property type="match status" value="1"/>
</dbReference>
<sequence>MGLDGPVFTCGGILTGESGFIGSEGFPGMYPPNSKCTWKITVPEGKVVVLNFRFIDLENDNLCRYDFVDVYNGHANGQRIGRFCGTFRPGSLVASGNKMTVQMISDANTAGSGFMATYSAAAPDGKGSRFHTGECSGRALEGVAAPGLKPTVALCQQKCRRTGTLESNYCSSNFVLAGTVITTVTRGGSLHATVSIISIYREGNLAIQQAGKNMSVKLTVVCRQCPLLRRGLNYIIMGQVGEDGRGKIMPNSFVKMFKNKNQKPMNALKNKQC</sequence>
<dbReference type="Proteomes" id="UP000515126">
    <property type="component" value="Chromosome 9"/>
</dbReference>
<dbReference type="InterPro" id="IPR035914">
    <property type="entry name" value="Sperma_CUB_dom_sf"/>
</dbReference>
<dbReference type="GO" id="GO:0005576">
    <property type="term" value="C:extracellular region"/>
    <property type="evidence" value="ECO:0007669"/>
    <property type="project" value="UniProtKB-SubCell"/>
</dbReference>
<evidence type="ECO:0000313" key="10">
    <source>
        <dbReference type="Proteomes" id="UP000515126"/>
    </source>
</evidence>
<evidence type="ECO:0000259" key="9">
    <source>
        <dbReference type="PROSITE" id="PS50189"/>
    </source>
</evidence>
<evidence type="ECO:0000313" key="11">
    <source>
        <dbReference type="RefSeq" id="XP_029337842.1"/>
    </source>
</evidence>
<dbReference type="GO" id="GO:0016504">
    <property type="term" value="F:peptidase activator activity"/>
    <property type="evidence" value="ECO:0007669"/>
    <property type="project" value="TreeGrafter"/>
</dbReference>
<feature type="domain" description="NTR" evidence="9">
    <location>
        <begin position="155"/>
        <end position="273"/>
    </location>
</feature>
<keyword evidence="3" id="KW-0732">Signal</keyword>
<dbReference type="GO" id="GO:0005518">
    <property type="term" value="F:collagen binding"/>
    <property type="evidence" value="ECO:0007669"/>
    <property type="project" value="TreeGrafter"/>
</dbReference>
<dbReference type="GeneID" id="110302414"/>
<dbReference type="Gene3D" id="2.40.50.120">
    <property type="match status" value="1"/>
</dbReference>
<protein>
    <submittedName>
        <fullName evidence="11">Procollagen C-endopeptidase enhancer 2</fullName>
    </submittedName>
</protein>
<evidence type="ECO:0000256" key="7">
    <source>
        <dbReference type="PROSITE-ProRule" id="PRU00059"/>
    </source>
</evidence>
<comment type="subcellular location">
    <subcellularLocation>
        <location evidence="1">Secreted</location>
    </subcellularLocation>
</comment>
<dbReference type="InterPro" id="IPR035814">
    <property type="entry name" value="NTR_PCOLCE"/>
</dbReference>
<reference evidence="11" key="1">
    <citation type="submission" date="2025-08" db="UniProtKB">
        <authorList>
            <consortium name="RefSeq"/>
        </authorList>
    </citation>
    <scope>IDENTIFICATION</scope>
</reference>
<evidence type="ECO:0000256" key="3">
    <source>
        <dbReference type="ARBA" id="ARBA00022729"/>
    </source>
</evidence>
<dbReference type="Pfam" id="PF01759">
    <property type="entry name" value="NTR"/>
    <property type="match status" value="1"/>
</dbReference>
<comment type="caution">
    <text evidence="7">Lacks conserved residue(s) required for the propagation of feature annotation.</text>
</comment>
<keyword evidence="4" id="KW-0677">Repeat</keyword>
<feature type="domain" description="CUB" evidence="8">
    <location>
        <begin position="10"/>
        <end position="121"/>
    </location>
</feature>
<dbReference type="InterPro" id="IPR018933">
    <property type="entry name" value="Netrin_module_non-TIMP"/>
</dbReference>
<dbReference type="PROSITE" id="PS01180">
    <property type="entry name" value="CUB"/>
    <property type="match status" value="1"/>
</dbReference>
<gene>
    <name evidence="11" type="primary">Pcolce2</name>
</gene>
<evidence type="ECO:0000256" key="6">
    <source>
        <dbReference type="ARBA" id="ARBA00023180"/>
    </source>
</evidence>
<accession>A0A6P7RAU6</accession>
<dbReference type="InterPro" id="IPR001134">
    <property type="entry name" value="Netrin_domain"/>
</dbReference>
<keyword evidence="10" id="KW-1185">Reference proteome</keyword>
<evidence type="ECO:0000256" key="1">
    <source>
        <dbReference type="ARBA" id="ARBA00004613"/>
    </source>
</evidence>
<dbReference type="FunFam" id="2.60.120.290:FF:000005">
    <property type="entry name" value="Procollagen C-endopeptidase enhancer 1"/>
    <property type="match status" value="1"/>
</dbReference>
<evidence type="ECO:0000256" key="2">
    <source>
        <dbReference type="ARBA" id="ARBA00022525"/>
    </source>
</evidence>
<keyword evidence="2" id="KW-0964">Secreted</keyword>
<dbReference type="CDD" id="cd03576">
    <property type="entry name" value="NTR_PCOLCE"/>
    <property type="match status" value="1"/>
</dbReference>
<name>A0A6P7RAU6_MUSCR</name>
<dbReference type="Gene3D" id="2.60.120.290">
    <property type="entry name" value="Spermadhesin, CUB domain"/>
    <property type="match status" value="1"/>
</dbReference>
<dbReference type="SMART" id="SM00643">
    <property type="entry name" value="C345C"/>
    <property type="match status" value="1"/>
</dbReference>
<dbReference type="PROSITE" id="PS50189">
    <property type="entry name" value="NTR"/>
    <property type="match status" value="1"/>
</dbReference>
<evidence type="ECO:0000256" key="5">
    <source>
        <dbReference type="ARBA" id="ARBA00023157"/>
    </source>
</evidence>
<dbReference type="SUPFAM" id="SSF49854">
    <property type="entry name" value="Spermadhesin, CUB domain"/>
    <property type="match status" value="1"/>
</dbReference>
<dbReference type="PANTHER" id="PTHR24251:SF31">
    <property type="entry name" value="PROCOLLAGEN C-ENDOPEPTIDASE ENHANCER 2"/>
    <property type="match status" value="1"/>
</dbReference>